<feature type="compositionally biased region" description="Pro residues" evidence="1">
    <location>
        <begin position="121"/>
        <end position="135"/>
    </location>
</feature>
<proteinExistence type="predicted"/>
<feature type="domain" description="STAS" evidence="2">
    <location>
        <begin position="5"/>
        <end position="121"/>
    </location>
</feature>
<dbReference type="PROSITE" id="PS50801">
    <property type="entry name" value="STAS"/>
    <property type="match status" value="1"/>
</dbReference>
<dbReference type="PANTHER" id="PTHR33495">
    <property type="entry name" value="ANTI-SIGMA FACTOR ANTAGONIST TM_1081-RELATED-RELATED"/>
    <property type="match status" value="1"/>
</dbReference>
<dbReference type="SUPFAM" id="SSF52091">
    <property type="entry name" value="SpoIIaa-like"/>
    <property type="match status" value="1"/>
</dbReference>
<organism evidence="3 4">
    <name type="scientific">Terrabacter ginsenosidimutans</name>
    <dbReference type="NCBI Taxonomy" id="490575"/>
    <lineage>
        <taxon>Bacteria</taxon>
        <taxon>Bacillati</taxon>
        <taxon>Actinomycetota</taxon>
        <taxon>Actinomycetes</taxon>
        <taxon>Micrococcales</taxon>
        <taxon>Intrasporangiaceae</taxon>
        <taxon>Terrabacter</taxon>
    </lineage>
</organism>
<evidence type="ECO:0000313" key="3">
    <source>
        <dbReference type="EMBL" id="GAA3713843.1"/>
    </source>
</evidence>
<keyword evidence="4" id="KW-1185">Reference proteome</keyword>
<comment type="caution">
    <text evidence="3">The sequence shown here is derived from an EMBL/GenBank/DDBJ whole genome shotgun (WGS) entry which is preliminary data.</text>
</comment>
<dbReference type="Pfam" id="PF01740">
    <property type="entry name" value="STAS"/>
    <property type="match status" value="1"/>
</dbReference>
<evidence type="ECO:0000256" key="1">
    <source>
        <dbReference type="SAM" id="MobiDB-lite"/>
    </source>
</evidence>
<reference evidence="4" key="1">
    <citation type="journal article" date="2019" name="Int. J. Syst. Evol. Microbiol.">
        <title>The Global Catalogue of Microorganisms (GCM) 10K type strain sequencing project: providing services to taxonomists for standard genome sequencing and annotation.</title>
        <authorList>
            <consortium name="The Broad Institute Genomics Platform"/>
            <consortium name="The Broad Institute Genome Sequencing Center for Infectious Disease"/>
            <person name="Wu L."/>
            <person name="Ma J."/>
        </authorList>
    </citation>
    <scope>NUCLEOTIDE SEQUENCE [LARGE SCALE GENOMIC DNA]</scope>
    <source>
        <strain evidence="4">JCM 17125</strain>
    </source>
</reference>
<dbReference type="RefSeq" id="WP_344949034.1">
    <property type="nucleotide sequence ID" value="NZ_BAABDC010000006.1"/>
</dbReference>
<dbReference type="Gene3D" id="3.30.750.24">
    <property type="entry name" value="STAS domain"/>
    <property type="match status" value="1"/>
</dbReference>
<accession>A0ABP7E625</accession>
<dbReference type="CDD" id="cd07043">
    <property type="entry name" value="STAS_anti-anti-sigma_factors"/>
    <property type="match status" value="1"/>
</dbReference>
<name>A0ABP7E625_9MICO</name>
<protein>
    <recommendedName>
        <fullName evidence="2">STAS domain-containing protein</fullName>
    </recommendedName>
</protein>
<feature type="compositionally biased region" description="Basic and acidic residues" evidence="1">
    <location>
        <begin position="149"/>
        <end position="161"/>
    </location>
</feature>
<dbReference type="InterPro" id="IPR002645">
    <property type="entry name" value="STAS_dom"/>
</dbReference>
<dbReference type="EMBL" id="BAABDC010000006">
    <property type="protein sequence ID" value="GAA3713843.1"/>
    <property type="molecule type" value="Genomic_DNA"/>
</dbReference>
<evidence type="ECO:0000259" key="2">
    <source>
        <dbReference type="PROSITE" id="PS50801"/>
    </source>
</evidence>
<feature type="region of interest" description="Disordered" evidence="1">
    <location>
        <begin position="121"/>
        <end position="161"/>
    </location>
</feature>
<gene>
    <name evidence="3" type="ORF">GCM10022399_33150</name>
</gene>
<evidence type="ECO:0000313" key="4">
    <source>
        <dbReference type="Proteomes" id="UP001501468"/>
    </source>
</evidence>
<dbReference type="PANTHER" id="PTHR33495:SF2">
    <property type="entry name" value="ANTI-SIGMA FACTOR ANTAGONIST TM_1081-RELATED"/>
    <property type="match status" value="1"/>
</dbReference>
<sequence length="161" mass="17039">MTDLARVETSRSGTTQLARVTGELDLSNARALTDALAHAVPDDVTLVVVDLTGTTYVDSAAIASFFRLSQRLRDRRQDLRLVVPTTSPIRAVVELTRLSQVIPVDESVPPLQDVPMAYAALPPPAAPAPTAPAPTAPDATVTAVDPEEPLERADDGGHRNG</sequence>
<dbReference type="Proteomes" id="UP001501468">
    <property type="component" value="Unassembled WGS sequence"/>
</dbReference>
<dbReference type="InterPro" id="IPR036513">
    <property type="entry name" value="STAS_dom_sf"/>
</dbReference>